<name>A0AAU7FPM3_9BACI</name>
<evidence type="ECO:0000313" key="1">
    <source>
        <dbReference type="EMBL" id="XBM05902.1"/>
    </source>
</evidence>
<organism evidence="1">
    <name type="scientific">Bacillus sp. BS1807G30</name>
    <dbReference type="NCBI Taxonomy" id="3153756"/>
    <lineage>
        <taxon>Bacteria</taxon>
        <taxon>Bacillati</taxon>
        <taxon>Bacillota</taxon>
        <taxon>Bacilli</taxon>
        <taxon>Bacillales</taxon>
        <taxon>Bacillaceae</taxon>
        <taxon>Bacillus</taxon>
    </lineage>
</organism>
<dbReference type="EMBL" id="CP157353">
    <property type="protein sequence ID" value="XBM05902.1"/>
    <property type="molecule type" value="Genomic_DNA"/>
</dbReference>
<protein>
    <submittedName>
        <fullName evidence="1">Uncharacterized protein</fullName>
    </submittedName>
</protein>
<accession>A0AAU7FPM3</accession>
<dbReference type="RefSeq" id="WP_281215200.1">
    <property type="nucleotide sequence ID" value="NZ_CP157353.1"/>
</dbReference>
<sequence>MRRLESGISVDNETFSDVARYENETISRTTIINSNIRSPIFGAVTWIILYLIRVI</sequence>
<proteinExistence type="predicted"/>
<gene>
    <name evidence="1" type="ORF">ABG082_09080</name>
</gene>
<dbReference type="AlphaFoldDB" id="A0AAU7FPM3"/>
<reference evidence="1" key="1">
    <citation type="submission" date="2024-05" db="EMBL/GenBank/DDBJ databases">
        <authorList>
            <person name="Liu Z."/>
        </authorList>
    </citation>
    <scope>NUCLEOTIDE SEQUENCE</scope>
    <source>
        <strain evidence="1">BS1807G30</strain>
    </source>
</reference>